<dbReference type="Proteomes" id="UP000078046">
    <property type="component" value="Unassembled WGS sequence"/>
</dbReference>
<dbReference type="InterPro" id="IPR043128">
    <property type="entry name" value="Rev_trsase/Diguanyl_cyclase"/>
</dbReference>
<evidence type="ECO:0000313" key="10">
    <source>
        <dbReference type="Proteomes" id="UP000078046"/>
    </source>
</evidence>
<dbReference type="Gene3D" id="1.10.340.70">
    <property type="match status" value="1"/>
</dbReference>
<dbReference type="FunFam" id="3.10.20.370:FF:000001">
    <property type="entry name" value="Retrovirus-related Pol polyprotein from transposon 17.6-like protein"/>
    <property type="match status" value="1"/>
</dbReference>
<dbReference type="EMBL" id="LWCA01000277">
    <property type="protein sequence ID" value="OAF69467.1"/>
    <property type="molecule type" value="Genomic_DNA"/>
</dbReference>
<dbReference type="GO" id="GO:0015074">
    <property type="term" value="P:DNA integration"/>
    <property type="evidence" value="ECO:0007669"/>
    <property type="project" value="InterPro"/>
</dbReference>
<name>A0A177B588_9BILA</name>
<dbReference type="InterPro" id="IPR050951">
    <property type="entry name" value="Retrovirus_Pol_polyprotein"/>
</dbReference>
<keyword evidence="6 9" id="KW-0695">RNA-directed DNA polymerase</keyword>
<dbReference type="InterPro" id="IPR043502">
    <property type="entry name" value="DNA/RNA_pol_sf"/>
</dbReference>
<gene>
    <name evidence="9" type="ORF">A3Q56_02781</name>
</gene>
<dbReference type="Gene3D" id="2.40.100.10">
    <property type="entry name" value="Cyclophilin-like"/>
    <property type="match status" value="1"/>
</dbReference>
<dbReference type="SUPFAM" id="SSF50891">
    <property type="entry name" value="Cyclophilin-like"/>
    <property type="match status" value="1"/>
</dbReference>
<dbReference type="GO" id="GO:0003755">
    <property type="term" value="F:peptidyl-prolyl cis-trans isomerase activity"/>
    <property type="evidence" value="ECO:0007669"/>
    <property type="project" value="InterPro"/>
</dbReference>
<dbReference type="InterPro" id="IPR036397">
    <property type="entry name" value="RNaseH_sf"/>
</dbReference>
<keyword evidence="3" id="KW-0540">Nuclease</keyword>
<dbReference type="Gene3D" id="3.30.420.10">
    <property type="entry name" value="Ribonuclease H-like superfamily/Ribonuclease H"/>
    <property type="match status" value="1"/>
</dbReference>
<dbReference type="GO" id="GO:0004519">
    <property type="term" value="F:endonuclease activity"/>
    <property type="evidence" value="ECO:0007669"/>
    <property type="project" value="UniProtKB-KW"/>
</dbReference>
<evidence type="ECO:0000256" key="5">
    <source>
        <dbReference type="ARBA" id="ARBA00022801"/>
    </source>
</evidence>
<evidence type="ECO:0000256" key="4">
    <source>
        <dbReference type="ARBA" id="ARBA00022759"/>
    </source>
</evidence>
<dbReference type="GO" id="GO:0016787">
    <property type="term" value="F:hydrolase activity"/>
    <property type="evidence" value="ECO:0007669"/>
    <property type="project" value="UniProtKB-KW"/>
</dbReference>
<dbReference type="CDD" id="cd09274">
    <property type="entry name" value="RNase_HI_RT_Ty3"/>
    <property type="match status" value="1"/>
</dbReference>
<evidence type="ECO:0000256" key="6">
    <source>
        <dbReference type="ARBA" id="ARBA00022918"/>
    </source>
</evidence>
<evidence type="ECO:0000259" key="7">
    <source>
        <dbReference type="PROSITE" id="PS50072"/>
    </source>
</evidence>
<keyword evidence="10" id="KW-1185">Reference proteome</keyword>
<keyword evidence="5" id="KW-0378">Hydrolase</keyword>
<dbReference type="Gene3D" id="3.10.20.370">
    <property type="match status" value="1"/>
</dbReference>
<dbReference type="Pfam" id="PF17917">
    <property type="entry name" value="RT_RNaseH"/>
    <property type="match status" value="1"/>
</dbReference>
<dbReference type="InterPro" id="IPR000477">
    <property type="entry name" value="RT_dom"/>
</dbReference>
<evidence type="ECO:0000256" key="3">
    <source>
        <dbReference type="ARBA" id="ARBA00022722"/>
    </source>
</evidence>
<dbReference type="InterPro" id="IPR001584">
    <property type="entry name" value="Integrase_cat-core"/>
</dbReference>
<comment type="caution">
    <text evidence="9">The sequence shown here is derived from an EMBL/GenBank/DDBJ whole genome shotgun (WGS) entry which is preliminary data.</text>
</comment>
<reference evidence="9 10" key="1">
    <citation type="submission" date="2016-04" db="EMBL/GenBank/DDBJ databases">
        <title>The genome of Intoshia linei affirms orthonectids as highly simplified spiralians.</title>
        <authorList>
            <person name="Mikhailov K.V."/>
            <person name="Slusarev G.S."/>
            <person name="Nikitin M.A."/>
            <person name="Logacheva M.D."/>
            <person name="Penin A."/>
            <person name="Aleoshin V."/>
            <person name="Panchin Y.V."/>
        </authorList>
    </citation>
    <scope>NUCLEOTIDE SEQUENCE [LARGE SCALE GENOMIC DNA]</scope>
    <source>
        <strain evidence="9">Intl2013</strain>
        <tissue evidence="9">Whole animal</tissue>
    </source>
</reference>
<dbReference type="InterPro" id="IPR041588">
    <property type="entry name" value="Integrase_H2C2"/>
</dbReference>
<keyword evidence="4" id="KW-0255">Endonuclease</keyword>
<dbReference type="PANTHER" id="PTHR37984">
    <property type="entry name" value="PROTEIN CBG26694"/>
    <property type="match status" value="1"/>
</dbReference>
<evidence type="ECO:0000313" key="9">
    <source>
        <dbReference type="EMBL" id="OAF69467.1"/>
    </source>
</evidence>
<accession>A0A177B588</accession>
<dbReference type="PRINTS" id="PR00153">
    <property type="entry name" value="CSAPPISMRASE"/>
</dbReference>
<proteinExistence type="predicted"/>
<keyword evidence="1" id="KW-0808">Transferase</keyword>
<dbReference type="CDD" id="cd01647">
    <property type="entry name" value="RT_LTR"/>
    <property type="match status" value="1"/>
</dbReference>
<dbReference type="InterPro" id="IPR002130">
    <property type="entry name" value="Cyclophilin-type_PPIase_dom"/>
</dbReference>
<keyword evidence="2" id="KW-0548">Nucleotidyltransferase</keyword>
<feature type="domain" description="Integrase catalytic" evidence="8">
    <location>
        <begin position="538"/>
        <end position="712"/>
    </location>
</feature>
<protein>
    <submittedName>
        <fullName evidence="9">Reverse transcriptase</fullName>
    </submittedName>
</protein>
<dbReference type="PROSITE" id="PS50994">
    <property type="entry name" value="INTEGRASE"/>
    <property type="match status" value="1"/>
</dbReference>
<sequence length="886" mass="102859">MALFRNYDLIEPSKYIDHKNFENISFTDIIKRFYDVISSNIGRTSLIEHSIMLKLGYDFRKIKPFAIGMNVRDKHASIIKKLLRDDVIEVSKSSKDGTDHMVNDFCYLNSFTVRDLYPHHDIKEALDLLEGFKIFSTMYFTNGFWQISLVKSDRWKTAFTTSFGEKMYQYKVMPQCLTNSPATCQRLMEKILRNIPCVTVYLDDVIIGFKIIDQHKKDLIKVFEAIRAAKLTLNPKKCVIGSHIIDHNGIRVDTEKVVSIQSIKTPNTVKRFRRFLGISDPLYQVLKKNVKFYWGDSQELAFTKLKKSLTVAIVLTLPKENFDFTLKCNASNIDVGSVLMQNGHVIEYFSRKLTSTEQNYSTTQKELLAVLLSILKFRRYLLGRHFIVFTDHNPLVHLRISDKSPKELLRWIIKLEDFDYDIIYKPGKLNKVGDFLSRDSCEFSIKQINFNSINAVEIQDNQQFREILETGIVSQNNIYYRIKNIIIIKDRVIYVNKNDRNLILVSRKFIKAVICYYPNSLIFAHPGITKLFHLIRHKYFWPKMYQHIKDYVIDCVKCNTCKYRNHLYNKKLKIVETTYPNKLWQVDISGPFNETSKLNRYLLIMCDHFSGWCAAEPMQSISADNLNSLKERLSLKLCSTFNIDKLHSKPYCHNENGLVERFNRVICEKLRIMCNDTHDNWDNMIDYVLMGIRNTISSKNICTPAELIIGHTSFESHYDLNINRGICPSSYVNMIVRYGDNPAQRVKIKLFDSIVPKTAKYFRMLCTTGKFRNTKFFNVINSNMLVGGDFTHNDRNGNDSYNGGLFSDENFTLSHDIAGVVSMLSKGKDTNGSQFYITSKPLQTLDNINVVFGKVVENLSYIIYLSNISTNSNNVPIKDIIIVDCY</sequence>
<dbReference type="InterPro" id="IPR041373">
    <property type="entry name" value="RT_RNaseH"/>
</dbReference>
<dbReference type="Pfam" id="PF17921">
    <property type="entry name" value="Integrase_H2C2"/>
    <property type="match status" value="1"/>
</dbReference>
<dbReference type="AlphaFoldDB" id="A0A177B588"/>
<evidence type="ECO:0000259" key="8">
    <source>
        <dbReference type="PROSITE" id="PS50994"/>
    </source>
</evidence>
<dbReference type="OrthoDB" id="10051637at2759"/>
<feature type="domain" description="PPIase cyclophilin-type" evidence="7">
    <location>
        <begin position="733"/>
        <end position="886"/>
    </location>
</feature>
<dbReference type="InterPro" id="IPR029000">
    <property type="entry name" value="Cyclophilin-like_dom_sf"/>
</dbReference>
<evidence type="ECO:0000256" key="1">
    <source>
        <dbReference type="ARBA" id="ARBA00022679"/>
    </source>
</evidence>
<dbReference type="PANTHER" id="PTHR37984:SF5">
    <property type="entry name" value="PROTEIN NYNRIN-LIKE"/>
    <property type="match status" value="1"/>
</dbReference>
<dbReference type="GO" id="GO:0003964">
    <property type="term" value="F:RNA-directed DNA polymerase activity"/>
    <property type="evidence" value="ECO:0007669"/>
    <property type="project" value="UniProtKB-KW"/>
</dbReference>
<evidence type="ECO:0000256" key="2">
    <source>
        <dbReference type="ARBA" id="ARBA00022695"/>
    </source>
</evidence>
<dbReference type="Gene3D" id="3.30.70.270">
    <property type="match status" value="2"/>
</dbReference>
<dbReference type="InterPro" id="IPR012337">
    <property type="entry name" value="RNaseH-like_sf"/>
</dbReference>
<dbReference type="PROSITE" id="PS50072">
    <property type="entry name" value="CSA_PPIASE_2"/>
    <property type="match status" value="1"/>
</dbReference>
<dbReference type="SUPFAM" id="SSF56672">
    <property type="entry name" value="DNA/RNA polymerases"/>
    <property type="match status" value="1"/>
</dbReference>
<dbReference type="SUPFAM" id="SSF53098">
    <property type="entry name" value="Ribonuclease H-like"/>
    <property type="match status" value="1"/>
</dbReference>
<dbReference type="GO" id="GO:0003676">
    <property type="term" value="F:nucleic acid binding"/>
    <property type="evidence" value="ECO:0007669"/>
    <property type="project" value="InterPro"/>
</dbReference>
<dbReference type="Pfam" id="PF00078">
    <property type="entry name" value="RVT_1"/>
    <property type="match status" value="1"/>
</dbReference>
<dbReference type="Pfam" id="PF00160">
    <property type="entry name" value="Pro_isomerase"/>
    <property type="match status" value="1"/>
</dbReference>
<organism evidence="9 10">
    <name type="scientific">Intoshia linei</name>
    <dbReference type="NCBI Taxonomy" id="1819745"/>
    <lineage>
        <taxon>Eukaryota</taxon>
        <taxon>Metazoa</taxon>
        <taxon>Spiralia</taxon>
        <taxon>Lophotrochozoa</taxon>
        <taxon>Mesozoa</taxon>
        <taxon>Orthonectida</taxon>
        <taxon>Rhopaluridae</taxon>
        <taxon>Intoshia</taxon>
    </lineage>
</organism>
<dbReference type="Gene3D" id="3.10.10.10">
    <property type="entry name" value="HIV Type 1 Reverse Transcriptase, subunit A, domain 1"/>
    <property type="match status" value="1"/>
</dbReference>